<keyword evidence="6 10" id="KW-0067">ATP-binding</keyword>
<protein>
    <submittedName>
        <fullName evidence="10">ABC transporter, ATP-binding protein (Cluster 5, nickel/peptides/opines) / ABC transporter, ATP-binding protein (Cluster 5, nickel/peptides/opines)</fullName>
    </submittedName>
</protein>
<gene>
    <name evidence="10" type="ORF">MNBD_ALPHA08-427</name>
</gene>
<dbReference type="PANTHER" id="PTHR43297:SF14">
    <property type="entry name" value="ATPASE AAA-TYPE CORE DOMAIN-CONTAINING PROTEIN"/>
    <property type="match status" value="1"/>
</dbReference>
<evidence type="ECO:0000256" key="5">
    <source>
        <dbReference type="ARBA" id="ARBA00022741"/>
    </source>
</evidence>
<dbReference type="GO" id="GO:0005524">
    <property type="term" value="F:ATP binding"/>
    <property type="evidence" value="ECO:0007669"/>
    <property type="project" value="UniProtKB-KW"/>
</dbReference>
<keyword evidence="3" id="KW-1003">Cell membrane</keyword>
<evidence type="ECO:0000313" key="10">
    <source>
        <dbReference type="EMBL" id="VAV86749.1"/>
    </source>
</evidence>
<dbReference type="PROSITE" id="PS50893">
    <property type="entry name" value="ABC_TRANSPORTER_2"/>
    <property type="match status" value="2"/>
</dbReference>
<keyword evidence="8" id="KW-0472">Membrane</keyword>
<evidence type="ECO:0000259" key="9">
    <source>
        <dbReference type="PROSITE" id="PS50893"/>
    </source>
</evidence>
<proteinExistence type="predicted"/>
<dbReference type="PROSITE" id="PS00211">
    <property type="entry name" value="ABC_TRANSPORTER_1"/>
    <property type="match status" value="1"/>
</dbReference>
<evidence type="ECO:0000256" key="1">
    <source>
        <dbReference type="ARBA" id="ARBA00004202"/>
    </source>
</evidence>
<evidence type="ECO:0000256" key="2">
    <source>
        <dbReference type="ARBA" id="ARBA00022448"/>
    </source>
</evidence>
<dbReference type="NCBIfam" id="NF007739">
    <property type="entry name" value="PRK10419.1"/>
    <property type="match status" value="2"/>
</dbReference>
<feature type="domain" description="ABC transporter" evidence="9">
    <location>
        <begin position="282"/>
        <end position="528"/>
    </location>
</feature>
<dbReference type="GO" id="GO:0015833">
    <property type="term" value="P:peptide transport"/>
    <property type="evidence" value="ECO:0007669"/>
    <property type="project" value="InterPro"/>
</dbReference>
<dbReference type="SUPFAM" id="SSF52540">
    <property type="entry name" value="P-loop containing nucleoside triphosphate hydrolases"/>
    <property type="match status" value="2"/>
</dbReference>
<dbReference type="NCBIfam" id="TIGR01727">
    <property type="entry name" value="oligo_HPY"/>
    <property type="match status" value="1"/>
</dbReference>
<dbReference type="InterPro" id="IPR027417">
    <property type="entry name" value="P-loop_NTPase"/>
</dbReference>
<keyword evidence="5" id="KW-0547">Nucleotide-binding</keyword>
<sequence length="630" mass="69042">MAELFEIDNLQIAFRKEDGTPVQIVKGVSFKVKAGQVVALIGESGSGKSTISMATMAYCRPGLHFPGGEVRLHGKDVLAMEPQEQRAIRGNKVAYLAQSAAATFNPAITIGEQVTEAAVLHGTLTQEEANRRAVDLYRALELPDPDRLGRRYPHQVSGGQLQRLMAAMALVSRPDLLVLDEPTTALDVTTQIEVLKAFKKVIQEEGSAAIYVTHDLAVVAQVADHIVVLYSGEIQEQGPTEQIINNPKHPYTKRLMAAVKPTPKAGMGDDWDDQHDRDVPNVEVKKMTAGYGGIVNGKPAITVLRDINLKIKNSHVVGVIGESGCGKSTLARVIAGLLPAAKGEVYLDGKKLEADLKHRSKEELQKLQFVYQMADTALNPRQIISDILGRPIEFYQGLKGKERREKVAELLRLVELPVEFENRYPSELSGGQKQRINMARALAANPEVMLCDEVTSALDSIVSSNVIKLLKKLRDKTGVSFVFISHDLSTVGSFADEIVVLYAGRIVEQGPVDHVLAPPYHPYTRLLISSVPELRVGWLEETMQKREMAVGIARGVEITDTGCPFYNRCPIAIDGTCNVEIAPTQEPHPDHFISCHRSMEEITAAENAPQQVLHGFEKVDPNGDKAAKPH</sequence>
<dbReference type="NCBIfam" id="NF008453">
    <property type="entry name" value="PRK11308.1"/>
    <property type="match status" value="2"/>
</dbReference>
<dbReference type="AlphaFoldDB" id="A0A3B0R368"/>
<evidence type="ECO:0000256" key="8">
    <source>
        <dbReference type="ARBA" id="ARBA00023136"/>
    </source>
</evidence>
<dbReference type="GO" id="GO:0016887">
    <property type="term" value="F:ATP hydrolysis activity"/>
    <property type="evidence" value="ECO:0007669"/>
    <property type="project" value="InterPro"/>
</dbReference>
<reference evidence="10" key="1">
    <citation type="submission" date="2018-06" db="EMBL/GenBank/DDBJ databases">
        <authorList>
            <person name="Zhirakovskaya E."/>
        </authorList>
    </citation>
    <scope>NUCLEOTIDE SEQUENCE</scope>
</reference>
<dbReference type="InterPro" id="IPR050388">
    <property type="entry name" value="ABC_Ni/Peptide_Import"/>
</dbReference>
<dbReference type="SMART" id="SM00382">
    <property type="entry name" value="AAA"/>
    <property type="match status" value="2"/>
</dbReference>
<name>A0A3B0R368_9ZZZZ</name>
<dbReference type="PANTHER" id="PTHR43297">
    <property type="entry name" value="OLIGOPEPTIDE TRANSPORT ATP-BINDING PROTEIN APPD"/>
    <property type="match status" value="1"/>
</dbReference>
<dbReference type="FunFam" id="3.40.50.300:FF:002585">
    <property type="entry name" value="Glutathione import ATP-binding protein GsiA"/>
    <property type="match status" value="1"/>
</dbReference>
<dbReference type="Gene3D" id="3.40.50.300">
    <property type="entry name" value="P-loop containing nucleotide triphosphate hydrolases"/>
    <property type="match status" value="2"/>
</dbReference>
<dbReference type="GO" id="GO:0005886">
    <property type="term" value="C:plasma membrane"/>
    <property type="evidence" value="ECO:0007669"/>
    <property type="project" value="UniProtKB-SubCell"/>
</dbReference>
<dbReference type="EMBL" id="UOEC01000014">
    <property type="protein sequence ID" value="VAV86749.1"/>
    <property type="molecule type" value="Genomic_DNA"/>
</dbReference>
<accession>A0A3B0R368</accession>
<feature type="domain" description="ABC transporter" evidence="9">
    <location>
        <begin position="5"/>
        <end position="256"/>
    </location>
</feature>
<keyword evidence="7" id="KW-1278">Translocase</keyword>
<dbReference type="Pfam" id="PF08352">
    <property type="entry name" value="oligo_HPY"/>
    <property type="match status" value="2"/>
</dbReference>
<dbReference type="InterPro" id="IPR003439">
    <property type="entry name" value="ABC_transporter-like_ATP-bd"/>
</dbReference>
<dbReference type="InterPro" id="IPR017871">
    <property type="entry name" value="ABC_transporter-like_CS"/>
</dbReference>
<evidence type="ECO:0000256" key="6">
    <source>
        <dbReference type="ARBA" id="ARBA00022840"/>
    </source>
</evidence>
<dbReference type="Pfam" id="PF00005">
    <property type="entry name" value="ABC_tran"/>
    <property type="match status" value="2"/>
</dbReference>
<dbReference type="InterPro" id="IPR013563">
    <property type="entry name" value="Oligopep_ABC_C"/>
</dbReference>
<dbReference type="InterPro" id="IPR003593">
    <property type="entry name" value="AAA+_ATPase"/>
</dbReference>
<comment type="subcellular location">
    <subcellularLocation>
        <location evidence="1">Cell membrane</location>
        <topology evidence="1">Peripheral membrane protein</topology>
    </subcellularLocation>
</comment>
<evidence type="ECO:0000256" key="3">
    <source>
        <dbReference type="ARBA" id="ARBA00022475"/>
    </source>
</evidence>
<keyword evidence="2" id="KW-0813">Transport</keyword>
<evidence type="ECO:0000256" key="4">
    <source>
        <dbReference type="ARBA" id="ARBA00022519"/>
    </source>
</evidence>
<dbReference type="CDD" id="cd03257">
    <property type="entry name" value="ABC_NikE_OppD_transporters"/>
    <property type="match status" value="2"/>
</dbReference>
<keyword evidence="4" id="KW-0997">Cell inner membrane</keyword>
<evidence type="ECO:0000256" key="7">
    <source>
        <dbReference type="ARBA" id="ARBA00022967"/>
    </source>
</evidence>
<organism evidence="10">
    <name type="scientific">hydrothermal vent metagenome</name>
    <dbReference type="NCBI Taxonomy" id="652676"/>
    <lineage>
        <taxon>unclassified sequences</taxon>
        <taxon>metagenomes</taxon>
        <taxon>ecological metagenomes</taxon>
    </lineage>
</organism>